<dbReference type="VEuPathDB" id="TrichDB:TRFO_33315"/>
<dbReference type="OrthoDB" id="10570184at2759"/>
<name>A0A1J4JRD1_9EUKA</name>
<dbReference type="AlphaFoldDB" id="A0A1J4JRD1"/>
<protein>
    <submittedName>
        <fullName evidence="1">Uncharacterized protein</fullName>
    </submittedName>
</protein>
<gene>
    <name evidence="1" type="ORF">TRFO_33315</name>
</gene>
<keyword evidence="2" id="KW-1185">Reference proteome</keyword>
<dbReference type="RefSeq" id="XP_068353214.1">
    <property type="nucleotide sequence ID" value="XM_068509012.1"/>
</dbReference>
<comment type="caution">
    <text evidence="1">The sequence shown here is derived from an EMBL/GenBank/DDBJ whole genome shotgun (WGS) entry which is preliminary data.</text>
</comment>
<evidence type="ECO:0000313" key="1">
    <source>
        <dbReference type="EMBL" id="OHT00078.1"/>
    </source>
</evidence>
<dbReference type="EMBL" id="MLAK01000972">
    <property type="protein sequence ID" value="OHT00078.1"/>
    <property type="molecule type" value="Genomic_DNA"/>
</dbReference>
<proteinExistence type="predicted"/>
<evidence type="ECO:0000313" key="2">
    <source>
        <dbReference type="Proteomes" id="UP000179807"/>
    </source>
</evidence>
<sequence>MSEQLMFTKKYQNKIFDGFLGSADTKAKNNSHVHLIISYLYFDIYNDVWDKIIRHVSVDKFASATLKDDCVIIEIKNEPKDPIKFHTHKASELMAALKLSTITQENLKESISLTRIIPTFNLQNKSPNDFYTELANVANAFLMILNPGATTCTPINDALCCIYKSRFANPNDVENNMKILAKELKLNFLSVWISSLELASQLQVNKDFLLRLIAALGNSVALISESAEINLEQLLGACAYYCDGGNIAGVYHECKKATETIATALTEIRRVNTGDKYEFSDKLYAITIMLIAGKLTDLYAFDLESLAEITLDVTNETGTQENPPPERIIELDQQMKSFSGDMLRKLKDRRYEPLFQYVFAMWVLRKEPINESGAQ</sequence>
<accession>A0A1J4JRD1</accession>
<dbReference type="GeneID" id="94843716"/>
<reference evidence="1" key="1">
    <citation type="submission" date="2016-10" db="EMBL/GenBank/DDBJ databases">
        <authorList>
            <person name="Benchimol M."/>
            <person name="Almeida L.G."/>
            <person name="Vasconcelos A.T."/>
            <person name="Perreira-Neves A."/>
            <person name="Rosa I.A."/>
            <person name="Tasca T."/>
            <person name="Bogo M.R."/>
            <person name="de Souza W."/>
        </authorList>
    </citation>
    <scope>NUCLEOTIDE SEQUENCE [LARGE SCALE GENOMIC DNA]</scope>
    <source>
        <strain evidence="1">K</strain>
    </source>
</reference>
<dbReference type="Proteomes" id="UP000179807">
    <property type="component" value="Unassembled WGS sequence"/>
</dbReference>
<organism evidence="1 2">
    <name type="scientific">Tritrichomonas foetus</name>
    <dbReference type="NCBI Taxonomy" id="1144522"/>
    <lineage>
        <taxon>Eukaryota</taxon>
        <taxon>Metamonada</taxon>
        <taxon>Parabasalia</taxon>
        <taxon>Tritrichomonadida</taxon>
        <taxon>Tritrichomonadidae</taxon>
        <taxon>Tritrichomonas</taxon>
    </lineage>
</organism>